<dbReference type="Proteomes" id="UP000198393">
    <property type="component" value="Unassembled WGS sequence"/>
</dbReference>
<feature type="modified residue" description="4-aspartylphosphate" evidence="2">
    <location>
        <position position="54"/>
    </location>
</feature>
<dbReference type="PROSITE" id="PS50110">
    <property type="entry name" value="RESPONSE_REGULATORY"/>
    <property type="match status" value="1"/>
</dbReference>
<dbReference type="InterPro" id="IPR001789">
    <property type="entry name" value="Sig_transdc_resp-reg_receiver"/>
</dbReference>
<dbReference type="Pfam" id="PF00072">
    <property type="entry name" value="Response_reg"/>
    <property type="match status" value="1"/>
</dbReference>
<keyword evidence="1 2" id="KW-0597">Phosphoprotein</keyword>
<proteinExistence type="predicted"/>
<dbReference type="PANTHER" id="PTHR44591:SF24">
    <property type="entry name" value="PROTEIN-GLUTAMATE METHYLESTERASE_PROTEIN-GLUTAMINE GLUTAMINASE 1"/>
    <property type="match status" value="1"/>
</dbReference>
<evidence type="ECO:0000259" key="3">
    <source>
        <dbReference type="PROSITE" id="PS50110"/>
    </source>
</evidence>
<dbReference type="GO" id="GO:0000160">
    <property type="term" value="P:phosphorelay signal transduction system"/>
    <property type="evidence" value="ECO:0007669"/>
    <property type="project" value="InterPro"/>
</dbReference>
<dbReference type="InterPro" id="IPR011006">
    <property type="entry name" value="CheY-like_superfamily"/>
</dbReference>
<name>A0A239H0P5_EKHLU</name>
<dbReference type="SUPFAM" id="SSF52172">
    <property type="entry name" value="CheY-like"/>
    <property type="match status" value="1"/>
</dbReference>
<dbReference type="RefSeq" id="WP_089355856.1">
    <property type="nucleotide sequence ID" value="NZ_FZPD01000002.1"/>
</dbReference>
<dbReference type="SMART" id="SM00448">
    <property type="entry name" value="REC"/>
    <property type="match status" value="1"/>
</dbReference>
<dbReference type="OrthoDB" id="9789181at2"/>
<dbReference type="PANTHER" id="PTHR44591">
    <property type="entry name" value="STRESS RESPONSE REGULATOR PROTEIN 1"/>
    <property type="match status" value="1"/>
</dbReference>
<evidence type="ECO:0000313" key="4">
    <source>
        <dbReference type="EMBL" id="SNS74999.1"/>
    </source>
</evidence>
<accession>A0A239H0P5</accession>
<sequence>MKKRLLIVDDSSVMRRTIEKNLANYDMEIIGQAANGVEAVQMVMDKKPDVVTLDITMPEMDGIACLEEIMKINPETKVMIITALADKLTGLIALDRGARGFMYKPVNADDLSRAFDKLLKRDGE</sequence>
<organism evidence="4 5">
    <name type="scientific">Ekhidna lutea</name>
    <dbReference type="NCBI Taxonomy" id="447679"/>
    <lineage>
        <taxon>Bacteria</taxon>
        <taxon>Pseudomonadati</taxon>
        <taxon>Bacteroidota</taxon>
        <taxon>Cytophagia</taxon>
        <taxon>Cytophagales</taxon>
        <taxon>Reichenbachiellaceae</taxon>
        <taxon>Ekhidna</taxon>
    </lineage>
</organism>
<dbReference type="EMBL" id="FZPD01000002">
    <property type="protein sequence ID" value="SNS74999.1"/>
    <property type="molecule type" value="Genomic_DNA"/>
</dbReference>
<dbReference type="InterPro" id="IPR050595">
    <property type="entry name" value="Bact_response_regulator"/>
</dbReference>
<dbReference type="AlphaFoldDB" id="A0A239H0P5"/>
<gene>
    <name evidence="4" type="ORF">SAMN05421640_1095</name>
</gene>
<dbReference type="Gene3D" id="3.40.50.2300">
    <property type="match status" value="1"/>
</dbReference>
<reference evidence="4 5" key="1">
    <citation type="submission" date="2017-06" db="EMBL/GenBank/DDBJ databases">
        <authorList>
            <person name="Kim H.J."/>
            <person name="Triplett B.A."/>
        </authorList>
    </citation>
    <scope>NUCLEOTIDE SEQUENCE [LARGE SCALE GENOMIC DNA]</scope>
    <source>
        <strain evidence="4 5">DSM 19307</strain>
    </source>
</reference>
<protein>
    <submittedName>
        <fullName evidence="4">Two-component system, chemotaxis family, response regulator CheY</fullName>
    </submittedName>
</protein>
<evidence type="ECO:0000313" key="5">
    <source>
        <dbReference type="Proteomes" id="UP000198393"/>
    </source>
</evidence>
<evidence type="ECO:0000256" key="2">
    <source>
        <dbReference type="PROSITE-ProRule" id="PRU00169"/>
    </source>
</evidence>
<evidence type="ECO:0000256" key="1">
    <source>
        <dbReference type="ARBA" id="ARBA00022553"/>
    </source>
</evidence>
<feature type="domain" description="Response regulatory" evidence="3">
    <location>
        <begin position="4"/>
        <end position="119"/>
    </location>
</feature>
<keyword evidence="5" id="KW-1185">Reference proteome</keyword>